<evidence type="ECO:0000256" key="1">
    <source>
        <dbReference type="SAM" id="Phobius"/>
    </source>
</evidence>
<reference evidence="3" key="1">
    <citation type="journal article" date="2019" name="Int. J. Syst. Evol. Microbiol.">
        <title>The Global Catalogue of Microorganisms (GCM) 10K type strain sequencing project: providing services to taxonomists for standard genome sequencing and annotation.</title>
        <authorList>
            <consortium name="The Broad Institute Genomics Platform"/>
            <consortium name="The Broad Institute Genome Sequencing Center for Infectious Disease"/>
            <person name="Wu L."/>
            <person name="Ma J."/>
        </authorList>
    </citation>
    <scope>NUCLEOTIDE SEQUENCE [LARGE SCALE GENOMIC DNA]</scope>
    <source>
        <strain evidence="3">CCUG 66188</strain>
    </source>
</reference>
<evidence type="ECO:0000313" key="3">
    <source>
        <dbReference type="Proteomes" id="UP001596353"/>
    </source>
</evidence>
<name>A0ABW2B1I9_9RHOB</name>
<dbReference type="Proteomes" id="UP001596353">
    <property type="component" value="Unassembled WGS sequence"/>
</dbReference>
<keyword evidence="1" id="KW-0472">Membrane</keyword>
<organism evidence="2 3">
    <name type="scientific">Sulfitobacter porphyrae</name>
    <dbReference type="NCBI Taxonomy" id="1246864"/>
    <lineage>
        <taxon>Bacteria</taxon>
        <taxon>Pseudomonadati</taxon>
        <taxon>Pseudomonadota</taxon>
        <taxon>Alphaproteobacteria</taxon>
        <taxon>Rhodobacterales</taxon>
        <taxon>Roseobacteraceae</taxon>
        <taxon>Sulfitobacter</taxon>
    </lineage>
</organism>
<feature type="transmembrane region" description="Helical" evidence="1">
    <location>
        <begin position="40"/>
        <end position="61"/>
    </location>
</feature>
<keyword evidence="3" id="KW-1185">Reference proteome</keyword>
<dbReference type="InterPro" id="IPR006311">
    <property type="entry name" value="TAT_signal"/>
</dbReference>
<protein>
    <recommendedName>
        <fullName evidence="4">Biopolymer transporter ExbD</fullName>
    </recommendedName>
</protein>
<dbReference type="EMBL" id="JBHSWG010000001">
    <property type="protein sequence ID" value="MFC6759393.1"/>
    <property type="molecule type" value="Genomic_DNA"/>
</dbReference>
<dbReference type="PROSITE" id="PS51318">
    <property type="entry name" value="TAT"/>
    <property type="match status" value="1"/>
</dbReference>
<evidence type="ECO:0008006" key="4">
    <source>
        <dbReference type="Google" id="ProtNLM"/>
    </source>
</evidence>
<keyword evidence="1" id="KW-1133">Transmembrane helix</keyword>
<comment type="caution">
    <text evidence="2">The sequence shown here is derived from an EMBL/GenBank/DDBJ whole genome shotgun (WGS) entry which is preliminary data.</text>
</comment>
<accession>A0ABW2B1I9</accession>
<sequence>MTRFDRRDVVSTLTALAVAGFFTTPDAAEAGGEGRSPSTAALILLIVTQVHLLVLFLAVLVMTQNIRNAKLVADSRAAGGVPARQRTKRSAKVGSVRQHGDALFAEMSKNGAAALAKARSVRLSIPIAGQNAAVETTLRKANKSNTAALQAQRKAARNAKVVGTLYMDSIGLIMDMKRARLG</sequence>
<proteinExistence type="predicted"/>
<evidence type="ECO:0000313" key="2">
    <source>
        <dbReference type="EMBL" id="MFC6759393.1"/>
    </source>
</evidence>
<gene>
    <name evidence="2" type="ORF">ACFQFQ_07640</name>
</gene>
<keyword evidence="1" id="KW-0812">Transmembrane</keyword>